<evidence type="ECO:0008006" key="3">
    <source>
        <dbReference type="Google" id="ProtNLM"/>
    </source>
</evidence>
<evidence type="ECO:0000313" key="2">
    <source>
        <dbReference type="Proteomes" id="UP000051302"/>
    </source>
</evidence>
<accession>A0A0R1WJ88</accession>
<dbReference type="PATRIC" id="fig|1423774.3.peg.2434"/>
<dbReference type="EMBL" id="AZFV01000006">
    <property type="protein sequence ID" value="KRM17823.1"/>
    <property type="molecule type" value="Genomic_DNA"/>
</dbReference>
<dbReference type="RefSeq" id="WP_057891449.1">
    <property type="nucleotide sequence ID" value="NZ_AZFV01000006.1"/>
</dbReference>
<comment type="caution">
    <text evidence="1">The sequence shown here is derived from an EMBL/GenBank/DDBJ whole genome shotgun (WGS) entry which is preliminary data.</text>
</comment>
<proteinExistence type="predicted"/>
<gene>
    <name evidence="1" type="ORF">FD31_GL002343</name>
</gene>
<protein>
    <recommendedName>
        <fullName evidence="3">Surface layer protein A domain-containing protein</fullName>
    </recommendedName>
</protein>
<keyword evidence="2" id="KW-1185">Reference proteome</keyword>
<organism evidence="1 2">
    <name type="scientific">Companilactobacillus nantensis DSM 16982</name>
    <dbReference type="NCBI Taxonomy" id="1423774"/>
    <lineage>
        <taxon>Bacteria</taxon>
        <taxon>Bacillati</taxon>
        <taxon>Bacillota</taxon>
        <taxon>Bacilli</taxon>
        <taxon>Lactobacillales</taxon>
        <taxon>Lactobacillaceae</taxon>
        <taxon>Companilactobacillus</taxon>
    </lineage>
</organism>
<sequence>MRKSTIGSLIIAGFAAVSIGAFSNITNVSAAGITTTRSNIVRIYNPQGNLVTNRALGPHTAWKVGETKIINNEKMYQVATYEYVKASETDYDGPATSVVTKDDLYGTWISDRSDLRFFVDTFANDIGNDTYGYYYSVANISGNQVTITYKEYGNSVNRSGSTTYTLNGNSLESNTTHEIWYKQN</sequence>
<evidence type="ECO:0000313" key="1">
    <source>
        <dbReference type="EMBL" id="KRM17823.1"/>
    </source>
</evidence>
<dbReference type="Proteomes" id="UP000051302">
    <property type="component" value="Unassembled WGS sequence"/>
</dbReference>
<dbReference type="AlphaFoldDB" id="A0A0R1WJ88"/>
<reference evidence="1 2" key="1">
    <citation type="journal article" date="2015" name="Genome Announc.">
        <title>Expanding the biotechnology potential of lactobacilli through comparative genomics of 213 strains and associated genera.</title>
        <authorList>
            <person name="Sun Z."/>
            <person name="Harris H.M."/>
            <person name="McCann A."/>
            <person name="Guo C."/>
            <person name="Argimon S."/>
            <person name="Zhang W."/>
            <person name="Yang X."/>
            <person name="Jeffery I.B."/>
            <person name="Cooney J.C."/>
            <person name="Kagawa T.F."/>
            <person name="Liu W."/>
            <person name="Song Y."/>
            <person name="Salvetti E."/>
            <person name="Wrobel A."/>
            <person name="Rasinkangas P."/>
            <person name="Parkhill J."/>
            <person name="Rea M.C."/>
            <person name="O'Sullivan O."/>
            <person name="Ritari J."/>
            <person name="Douillard F.P."/>
            <person name="Paul Ross R."/>
            <person name="Yang R."/>
            <person name="Briner A.E."/>
            <person name="Felis G.E."/>
            <person name="de Vos W.M."/>
            <person name="Barrangou R."/>
            <person name="Klaenhammer T.R."/>
            <person name="Caufield P.W."/>
            <person name="Cui Y."/>
            <person name="Zhang H."/>
            <person name="O'Toole P.W."/>
        </authorList>
    </citation>
    <scope>NUCLEOTIDE SEQUENCE [LARGE SCALE GENOMIC DNA]</scope>
    <source>
        <strain evidence="1 2">DSM 16982</strain>
    </source>
</reference>
<name>A0A0R1WJ88_9LACO</name>